<proteinExistence type="predicted"/>
<sequence length="212" mass="23578">MKKTLILPLAAALTLGIVSCGNSDNSTSENNMDTTTSMSPAGTSDMATTQTSTGSYAAQADSFRVNSEAGNYLDARTGKSIRINVDPATGRRTNAETGDPVWRYVDRRTWWVYGGDESSWDSVGSARMENDQLRYRSNNDQWETYDKRWKSEDDKLMSDWKTKVDKGDGDVKMKNDAEDAKIKMDKDGDVKIKTKDGKTKIDADDGEVKQKN</sequence>
<evidence type="ECO:0008006" key="5">
    <source>
        <dbReference type="Google" id="ProtNLM"/>
    </source>
</evidence>
<reference evidence="3 4" key="1">
    <citation type="submission" date="2016-11" db="EMBL/GenBank/DDBJ databases">
        <authorList>
            <person name="Jaros S."/>
            <person name="Januszkiewicz K."/>
            <person name="Wedrychowicz H."/>
        </authorList>
    </citation>
    <scope>NUCLEOTIDE SEQUENCE [LARGE SCALE GENOMIC DNA]</scope>
    <source>
        <strain evidence="3 4">DSM 26897</strain>
    </source>
</reference>
<dbReference type="Proteomes" id="UP000184368">
    <property type="component" value="Unassembled WGS sequence"/>
</dbReference>
<name>A0A1M5F8P2_9BACT</name>
<evidence type="ECO:0000256" key="1">
    <source>
        <dbReference type="SAM" id="MobiDB-lite"/>
    </source>
</evidence>
<dbReference type="AlphaFoldDB" id="A0A1M5F8P2"/>
<feature type="chain" id="PRO_5012861188" description="Lipoprotein" evidence="2">
    <location>
        <begin position="21"/>
        <end position="212"/>
    </location>
</feature>
<evidence type="ECO:0000313" key="3">
    <source>
        <dbReference type="EMBL" id="SHF87462.1"/>
    </source>
</evidence>
<gene>
    <name evidence="3" type="ORF">SAMN05444008_11373</name>
</gene>
<keyword evidence="2" id="KW-0732">Signal</keyword>
<dbReference type="PROSITE" id="PS51257">
    <property type="entry name" value="PROKAR_LIPOPROTEIN"/>
    <property type="match status" value="1"/>
</dbReference>
<dbReference type="RefSeq" id="WP_073045314.1">
    <property type="nucleotide sequence ID" value="NZ_FQUO01000013.1"/>
</dbReference>
<keyword evidence="4" id="KW-1185">Reference proteome</keyword>
<evidence type="ECO:0000313" key="4">
    <source>
        <dbReference type="Proteomes" id="UP000184368"/>
    </source>
</evidence>
<feature type="region of interest" description="Disordered" evidence="1">
    <location>
        <begin position="22"/>
        <end position="51"/>
    </location>
</feature>
<feature type="signal peptide" evidence="2">
    <location>
        <begin position="1"/>
        <end position="20"/>
    </location>
</feature>
<accession>A0A1M5F8P2</accession>
<evidence type="ECO:0000256" key="2">
    <source>
        <dbReference type="SAM" id="SignalP"/>
    </source>
</evidence>
<dbReference type="EMBL" id="FQUO01000013">
    <property type="protein sequence ID" value="SHF87462.1"/>
    <property type="molecule type" value="Genomic_DNA"/>
</dbReference>
<protein>
    <recommendedName>
        <fullName evidence="5">Lipoprotein</fullName>
    </recommendedName>
</protein>
<dbReference type="OrthoDB" id="680830at2"/>
<organism evidence="3 4">
    <name type="scientific">Cnuella takakiae</name>
    <dbReference type="NCBI Taxonomy" id="1302690"/>
    <lineage>
        <taxon>Bacteria</taxon>
        <taxon>Pseudomonadati</taxon>
        <taxon>Bacteroidota</taxon>
        <taxon>Chitinophagia</taxon>
        <taxon>Chitinophagales</taxon>
        <taxon>Chitinophagaceae</taxon>
        <taxon>Cnuella</taxon>
    </lineage>
</organism>